<accession>A0ABN8QSK2</accession>
<dbReference type="EMBL" id="CALNXK010000151">
    <property type="protein sequence ID" value="CAH3169724.1"/>
    <property type="molecule type" value="Genomic_DNA"/>
</dbReference>
<protein>
    <submittedName>
        <fullName evidence="1">Uncharacterized protein</fullName>
    </submittedName>
</protein>
<comment type="caution">
    <text evidence="1">The sequence shown here is derived from an EMBL/GenBank/DDBJ whole genome shotgun (WGS) entry which is preliminary data.</text>
</comment>
<keyword evidence="2" id="KW-1185">Reference proteome</keyword>
<organism evidence="1 2">
    <name type="scientific">Porites lobata</name>
    <dbReference type="NCBI Taxonomy" id="104759"/>
    <lineage>
        <taxon>Eukaryota</taxon>
        <taxon>Metazoa</taxon>
        <taxon>Cnidaria</taxon>
        <taxon>Anthozoa</taxon>
        <taxon>Hexacorallia</taxon>
        <taxon>Scleractinia</taxon>
        <taxon>Fungiina</taxon>
        <taxon>Poritidae</taxon>
        <taxon>Porites</taxon>
    </lineage>
</organism>
<gene>
    <name evidence="1" type="ORF">PLOB_00010284</name>
</gene>
<sequence length="111" mass="12687">MRAQMNGAATPYVKDLLLSRIPYGKSIKSYEMKSQTLLLIAIVAAFVVASESDILKGGGCPKCHRKDSSGRCRKILGCSRKREFLKKFYEMLQDMPRNNMEELEDYIPEDY</sequence>
<evidence type="ECO:0000313" key="2">
    <source>
        <dbReference type="Proteomes" id="UP001159405"/>
    </source>
</evidence>
<proteinExistence type="predicted"/>
<reference evidence="1 2" key="1">
    <citation type="submission" date="2022-05" db="EMBL/GenBank/DDBJ databases">
        <authorList>
            <consortium name="Genoscope - CEA"/>
            <person name="William W."/>
        </authorList>
    </citation>
    <scope>NUCLEOTIDE SEQUENCE [LARGE SCALE GENOMIC DNA]</scope>
</reference>
<name>A0ABN8QSK2_9CNID</name>
<evidence type="ECO:0000313" key="1">
    <source>
        <dbReference type="EMBL" id="CAH3169724.1"/>
    </source>
</evidence>
<dbReference type="Proteomes" id="UP001159405">
    <property type="component" value="Unassembled WGS sequence"/>
</dbReference>